<dbReference type="EMBL" id="RDQH01000335">
    <property type="protein sequence ID" value="RXH88476.1"/>
    <property type="molecule type" value="Genomic_DNA"/>
</dbReference>
<dbReference type="AlphaFoldDB" id="A0A498IZH9"/>
<reference evidence="1 2" key="1">
    <citation type="submission" date="2018-10" db="EMBL/GenBank/DDBJ databases">
        <title>A high-quality apple genome assembly.</title>
        <authorList>
            <person name="Hu J."/>
        </authorList>
    </citation>
    <scope>NUCLEOTIDE SEQUENCE [LARGE SCALE GENOMIC DNA]</scope>
    <source>
        <strain evidence="2">cv. HFTH1</strain>
        <tissue evidence="1">Young leaf</tissue>
    </source>
</reference>
<comment type="caution">
    <text evidence="1">The sequence shown here is derived from an EMBL/GenBank/DDBJ whole genome shotgun (WGS) entry which is preliminary data.</text>
</comment>
<protein>
    <submittedName>
        <fullName evidence="1">Uncharacterized protein</fullName>
    </submittedName>
</protein>
<proteinExistence type="predicted"/>
<gene>
    <name evidence="1" type="ORF">DVH24_000075</name>
</gene>
<evidence type="ECO:0000313" key="1">
    <source>
        <dbReference type="EMBL" id="RXH88476.1"/>
    </source>
</evidence>
<evidence type="ECO:0000313" key="2">
    <source>
        <dbReference type="Proteomes" id="UP000290289"/>
    </source>
</evidence>
<accession>A0A498IZH9</accession>
<name>A0A498IZH9_MALDO</name>
<dbReference type="Proteomes" id="UP000290289">
    <property type="component" value="Chromosome 9"/>
</dbReference>
<organism evidence="1 2">
    <name type="scientific">Malus domestica</name>
    <name type="common">Apple</name>
    <name type="synonym">Pyrus malus</name>
    <dbReference type="NCBI Taxonomy" id="3750"/>
    <lineage>
        <taxon>Eukaryota</taxon>
        <taxon>Viridiplantae</taxon>
        <taxon>Streptophyta</taxon>
        <taxon>Embryophyta</taxon>
        <taxon>Tracheophyta</taxon>
        <taxon>Spermatophyta</taxon>
        <taxon>Magnoliopsida</taxon>
        <taxon>eudicotyledons</taxon>
        <taxon>Gunneridae</taxon>
        <taxon>Pentapetalae</taxon>
        <taxon>rosids</taxon>
        <taxon>fabids</taxon>
        <taxon>Rosales</taxon>
        <taxon>Rosaceae</taxon>
        <taxon>Amygdaloideae</taxon>
        <taxon>Maleae</taxon>
        <taxon>Malus</taxon>
    </lineage>
</organism>
<sequence length="72" mass="8319">MGKRRLEMCYGNLYLFMGWKNKLRKGNVNNKVVGSWWLTQVLNHAGKILSCSKHCSYCCYVVVAANYDNLQV</sequence>
<keyword evidence="2" id="KW-1185">Reference proteome</keyword>